<dbReference type="RefSeq" id="WP_110997061.1">
    <property type="nucleotide sequence ID" value="NZ_QKTW01000002.1"/>
</dbReference>
<dbReference type="AlphaFoldDB" id="A0A2W2AH85"/>
<name>A0A2W2AH85_9BACT</name>
<proteinExistence type="predicted"/>
<reference evidence="1 2" key="1">
    <citation type="submission" date="2018-06" db="EMBL/GenBank/DDBJ databases">
        <title>Mucibacter soli gen. nov., sp. nov., a new member of the family Chitinophagaceae producing mucin.</title>
        <authorList>
            <person name="Kim M.-K."/>
            <person name="Park S."/>
            <person name="Kim T.-S."/>
            <person name="Joung Y."/>
            <person name="Han J.-H."/>
            <person name="Kim S.B."/>
        </authorList>
    </citation>
    <scope>NUCLEOTIDE SEQUENCE [LARGE SCALE GENOMIC DNA]</scope>
    <source>
        <strain evidence="1 2">R1-15</strain>
    </source>
</reference>
<organism evidence="1 2">
    <name type="scientific">Taibaiella soli</name>
    <dbReference type="NCBI Taxonomy" id="1649169"/>
    <lineage>
        <taxon>Bacteria</taxon>
        <taxon>Pseudomonadati</taxon>
        <taxon>Bacteroidota</taxon>
        <taxon>Chitinophagia</taxon>
        <taxon>Chitinophagales</taxon>
        <taxon>Chitinophagaceae</taxon>
        <taxon>Taibaiella</taxon>
    </lineage>
</organism>
<sequence length="363" mass="41553">MRTIFFLLLFSVVWFICSCSNVPVPPGVVKEKQQFVVSQKEMEGTDYIYQVTFHGGYIICLLWNKQIMVFDTSLNYIESISRRLGKDSIQGLISNDDTTVAYNNRHVWYLGENMEWIIHSGTDANPFFKMLYTDSAYEVYSCCMGEFGGIVSFRQKQTGKVFAYPATCATQVLYYDGHYIVGSQLSHLSGYSSIISIKDPSALIPNDDSNKFYCGWRGKLSDSMYDYNYLQHLRLPGVTEYFGQAHSCLLATFSYGGELYSIYDQGSEYTTQQYLLLGRHQNYDVIVEDTLRSSKEIATDPKVAVHNGMVAVAFNTGKWIGMGDSARYFQQTELLLVKKDQIEILRMKLPTQTYFELMKRNHA</sequence>
<dbReference type="Proteomes" id="UP000248745">
    <property type="component" value="Unassembled WGS sequence"/>
</dbReference>
<accession>A0A2W2AH85</accession>
<evidence type="ECO:0000313" key="2">
    <source>
        <dbReference type="Proteomes" id="UP000248745"/>
    </source>
</evidence>
<keyword evidence="2" id="KW-1185">Reference proteome</keyword>
<dbReference type="OrthoDB" id="1490226at2"/>
<evidence type="ECO:0008006" key="3">
    <source>
        <dbReference type="Google" id="ProtNLM"/>
    </source>
</evidence>
<gene>
    <name evidence="1" type="ORF">DN068_01265</name>
</gene>
<protein>
    <recommendedName>
        <fullName evidence="3">6-bladed beta-propeller</fullName>
    </recommendedName>
</protein>
<dbReference type="PROSITE" id="PS51257">
    <property type="entry name" value="PROKAR_LIPOPROTEIN"/>
    <property type="match status" value="1"/>
</dbReference>
<dbReference type="EMBL" id="QKTW01000002">
    <property type="protein sequence ID" value="PZF74855.1"/>
    <property type="molecule type" value="Genomic_DNA"/>
</dbReference>
<comment type="caution">
    <text evidence="1">The sequence shown here is derived from an EMBL/GenBank/DDBJ whole genome shotgun (WGS) entry which is preliminary data.</text>
</comment>
<evidence type="ECO:0000313" key="1">
    <source>
        <dbReference type="EMBL" id="PZF74855.1"/>
    </source>
</evidence>